<evidence type="ECO:0000256" key="8">
    <source>
        <dbReference type="ARBA" id="ARBA00022840"/>
    </source>
</evidence>
<evidence type="ECO:0000259" key="12">
    <source>
        <dbReference type="PROSITE" id="PS50011"/>
    </source>
</evidence>
<evidence type="ECO:0000313" key="13">
    <source>
        <dbReference type="EMBL" id="NXQ25845.1"/>
    </source>
</evidence>
<evidence type="ECO:0000256" key="11">
    <source>
        <dbReference type="SAM" id="Phobius"/>
    </source>
</evidence>
<proteinExistence type="inferred from homology"/>
<accession>A0A7L2BJD1</accession>
<dbReference type="GO" id="GO:0043066">
    <property type="term" value="P:negative regulation of apoptotic process"/>
    <property type="evidence" value="ECO:0007669"/>
    <property type="project" value="TreeGrafter"/>
</dbReference>
<comment type="similarity">
    <text evidence="2">Belongs to the protein kinase superfamily. CAMK Ser/Thr protein kinase family. PIM subfamily.</text>
</comment>
<dbReference type="AlphaFoldDB" id="A0A7L2BJD1"/>
<feature type="non-terminal residue" evidence="13">
    <location>
        <position position="1"/>
    </location>
</feature>
<dbReference type="GO" id="GO:0043657">
    <property type="term" value="C:host cell"/>
    <property type="evidence" value="ECO:0007669"/>
    <property type="project" value="UniProtKB-SubCell"/>
</dbReference>
<comment type="subcellular location">
    <subcellularLocation>
        <location evidence="1">Host cell</location>
    </subcellularLocation>
</comment>
<feature type="transmembrane region" description="Helical" evidence="11">
    <location>
        <begin position="14"/>
        <end position="36"/>
    </location>
</feature>
<dbReference type="GO" id="GO:0007346">
    <property type="term" value="P:regulation of mitotic cell cycle"/>
    <property type="evidence" value="ECO:0007669"/>
    <property type="project" value="TreeGrafter"/>
</dbReference>
<evidence type="ECO:0000256" key="10">
    <source>
        <dbReference type="ARBA" id="ARBA00048679"/>
    </source>
</evidence>
<protein>
    <recommendedName>
        <fullName evidence="3">non-specific serine/threonine protein kinase</fullName>
        <ecNumber evidence="3">2.7.11.1</ecNumber>
    </recommendedName>
</protein>
<evidence type="ECO:0000256" key="5">
    <source>
        <dbReference type="ARBA" id="ARBA00022679"/>
    </source>
</evidence>
<sequence>PVSPRSMAVQTTEWIFLGCYHGHVATIWSLGMLLYVMVCGSMPFWDDCDIVWGQLFFRKQVSPDCQHLICWCLSKHPADRPVLEQILRHPWVRG</sequence>
<dbReference type="GO" id="GO:0004674">
    <property type="term" value="F:protein serine/threonine kinase activity"/>
    <property type="evidence" value="ECO:0007669"/>
    <property type="project" value="UniProtKB-KW"/>
</dbReference>
<keyword evidence="7 13" id="KW-0418">Kinase</keyword>
<dbReference type="EC" id="2.7.11.1" evidence="3"/>
<dbReference type="PANTHER" id="PTHR22984">
    <property type="entry name" value="SERINE/THREONINE-PROTEIN KINASE PIM"/>
    <property type="match status" value="1"/>
</dbReference>
<evidence type="ECO:0000256" key="4">
    <source>
        <dbReference type="ARBA" id="ARBA00022527"/>
    </source>
</evidence>
<dbReference type="InterPro" id="IPR051138">
    <property type="entry name" value="PIM_Ser/Thr_kinase"/>
</dbReference>
<comment type="catalytic activity">
    <reaction evidence="10">
        <text>L-seryl-[protein] + ATP = O-phospho-L-seryl-[protein] + ADP + H(+)</text>
        <dbReference type="Rhea" id="RHEA:17989"/>
        <dbReference type="Rhea" id="RHEA-COMP:9863"/>
        <dbReference type="Rhea" id="RHEA-COMP:11604"/>
        <dbReference type="ChEBI" id="CHEBI:15378"/>
        <dbReference type="ChEBI" id="CHEBI:29999"/>
        <dbReference type="ChEBI" id="CHEBI:30616"/>
        <dbReference type="ChEBI" id="CHEBI:83421"/>
        <dbReference type="ChEBI" id="CHEBI:456216"/>
        <dbReference type="EC" id="2.7.11.1"/>
    </reaction>
</comment>
<dbReference type="Pfam" id="PF00069">
    <property type="entry name" value="Pkinase"/>
    <property type="match status" value="1"/>
</dbReference>
<gene>
    <name evidence="13" type="primary">Pim1_0</name>
    <name evidence="13" type="ORF">ALACHE_R11168</name>
</gene>
<dbReference type="InterPro" id="IPR011009">
    <property type="entry name" value="Kinase-like_dom_sf"/>
</dbReference>
<dbReference type="GO" id="GO:0005524">
    <property type="term" value="F:ATP binding"/>
    <property type="evidence" value="ECO:0007669"/>
    <property type="project" value="UniProtKB-KW"/>
</dbReference>
<keyword evidence="11" id="KW-0472">Membrane</keyword>
<dbReference type="PROSITE" id="PS50011">
    <property type="entry name" value="PROTEIN_KINASE_DOM"/>
    <property type="match status" value="1"/>
</dbReference>
<keyword evidence="11" id="KW-0812">Transmembrane</keyword>
<keyword evidence="4" id="KW-0723">Serine/threonine-protein kinase</keyword>
<keyword evidence="11" id="KW-1133">Transmembrane helix</keyword>
<feature type="non-terminal residue" evidence="13">
    <location>
        <position position="94"/>
    </location>
</feature>
<comment type="caution">
    <text evidence="13">The sequence shown here is derived from an EMBL/GenBank/DDBJ whole genome shotgun (WGS) entry which is preliminary data.</text>
</comment>
<evidence type="ECO:0000256" key="2">
    <source>
        <dbReference type="ARBA" id="ARBA00005505"/>
    </source>
</evidence>
<comment type="catalytic activity">
    <reaction evidence="9">
        <text>L-threonyl-[protein] + ATP = O-phospho-L-threonyl-[protein] + ADP + H(+)</text>
        <dbReference type="Rhea" id="RHEA:46608"/>
        <dbReference type="Rhea" id="RHEA-COMP:11060"/>
        <dbReference type="Rhea" id="RHEA-COMP:11605"/>
        <dbReference type="ChEBI" id="CHEBI:15378"/>
        <dbReference type="ChEBI" id="CHEBI:30013"/>
        <dbReference type="ChEBI" id="CHEBI:30616"/>
        <dbReference type="ChEBI" id="CHEBI:61977"/>
        <dbReference type="ChEBI" id="CHEBI:456216"/>
        <dbReference type="EC" id="2.7.11.1"/>
    </reaction>
</comment>
<dbReference type="EMBL" id="VWYE01005396">
    <property type="protein sequence ID" value="NXQ25845.1"/>
    <property type="molecule type" value="Genomic_DNA"/>
</dbReference>
<dbReference type="Gene3D" id="1.10.510.10">
    <property type="entry name" value="Transferase(Phosphotransferase) domain 1"/>
    <property type="match status" value="1"/>
</dbReference>
<organism evidence="13 14">
    <name type="scientific">Alaudala cheleensis</name>
    <name type="common">Asian short-toed lark</name>
    <dbReference type="NCBI Taxonomy" id="670337"/>
    <lineage>
        <taxon>Eukaryota</taxon>
        <taxon>Metazoa</taxon>
        <taxon>Chordata</taxon>
        <taxon>Craniata</taxon>
        <taxon>Vertebrata</taxon>
        <taxon>Euteleostomi</taxon>
        <taxon>Archelosauria</taxon>
        <taxon>Archosauria</taxon>
        <taxon>Dinosauria</taxon>
        <taxon>Saurischia</taxon>
        <taxon>Theropoda</taxon>
        <taxon>Coelurosauria</taxon>
        <taxon>Aves</taxon>
        <taxon>Neognathae</taxon>
        <taxon>Neoaves</taxon>
        <taxon>Telluraves</taxon>
        <taxon>Australaves</taxon>
        <taxon>Passeriformes</taxon>
        <taxon>Sylvioidea</taxon>
        <taxon>Alaudidae</taxon>
        <taxon>Alaudala</taxon>
    </lineage>
</organism>
<evidence type="ECO:0000256" key="3">
    <source>
        <dbReference type="ARBA" id="ARBA00012513"/>
    </source>
</evidence>
<evidence type="ECO:0000256" key="1">
    <source>
        <dbReference type="ARBA" id="ARBA00004340"/>
    </source>
</evidence>
<keyword evidence="8" id="KW-0067">ATP-binding</keyword>
<evidence type="ECO:0000313" key="14">
    <source>
        <dbReference type="Proteomes" id="UP000571582"/>
    </source>
</evidence>
<evidence type="ECO:0000256" key="6">
    <source>
        <dbReference type="ARBA" id="ARBA00022741"/>
    </source>
</evidence>
<keyword evidence="6" id="KW-0547">Nucleotide-binding</keyword>
<dbReference type="SUPFAM" id="SSF56112">
    <property type="entry name" value="Protein kinase-like (PK-like)"/>
    <property type="match status" value="1"/>
</dbReference>
<dbReference type="PANTHER" id="PTHR22984:SF25">
    <property type="entry name" value="PROTEIN KINASE DOMAIN-CONTAINING PROTEIN"/>
    <property type="match status" value="1"/>
</dbReference>
<dbReference type="InterPro" id="IPR000719">
    <property type="entry name" value="Prot_kinase_dom"/>
</dbReference>
<dbReference type="Proteomes" id="UP000571582">
    <property type="component" value="Unassembled WGS sequence"/>
</dbReference>
<feature type="domain" description="Protein kinase" evidence="12">
    <location>
        <begin position="1"/>
        <end position="92"/>
    </location>
</feature>
<dbReference type="GO" id="GO:0005737">
    <property type="term" value="C:cytoplasm"/>
    <property type="evidence" value="ECO:0007669"/>
    <property type="project" value="TreeGrafter"/>
</dbReference>
<evidence type="ECO:0000256" key="9">
    <source>
        <dbReference type="ARBA" id="ARBA00047899"/>
    </source>
</evidence>
<evidence type="ECO:0000256" key="7">
    <source>
        <dbReference type="ARBA" id="ARBA00022777"/>
    </source>
</evidence>
<name>A0A7L2BJD1_9PASS</name>
<keyword evidence="5" id="KW-0808">Transferase</keyword>
<keyword evidence="14" id="KW-1185">Reference proteome</keyword>
<reference evidence="13 14" key="1">
    <citation type="submission" date="2019-09" db="EMBL/GenBank/DDBJ databases">
        <title>Bird 10,000 Genomes (B10K) Project - Family phase.</title>
        <authorList>
            <person name="Zhang G."/>
        </authorList>
    </citation>
    <scope>NUCLEOTIDE SEQUENCE [LARGE SCALE GENOMIC DNA]</scope>
    <source>
        <strain evidence="13">B10K-DU-001-15</strain>
        <tissue evidence="13">Muscle</tissue>
    </source>
</reference>